<organism evidence="12 13">
    <name type="scientific">Meloidogyne hapla</name>
    <name type="common">Root-knot nematode worm</name>
    <dbReference type="NCBI Taxonomy" id="6305"/>
    <lineage>
        <taxon>Eukaryota</taxon>
        <taxon>Metazoa</taxon>
        <taxon>Ecdysozoa</taxon>
        <taxon>Nematoda</taxon>
        <taxon>Chromadorea</taxon>
        <taxon>Rhabditida</taxon>
        <taxon>Tylenchina</taxon>
        <taxon>Tylenchomorpha</taxon>
        <taxon>Tylenchoidea</taxon>
        <taxon>Meloidogynidae</taxon>
        <taxon>Meloidogyninae</taxon>
        <taxon>Meloidogyne</taxon>
    </lineage>
</organism>
<evidence type="ECO:0000256" key="4">
    <source>
        <dbReference type="ARBA" id="ARBA00022617"/>
    </source>
</evidence>
<keyword evidence="9" id="KW-0503">Monooxygenase</keyword>
<proteinExistence type="inferred from homology"/>
<dbReference type="Pfam" id="PF00067">
    <property type="entry name" value="p450"/>
    <property type="match status" value="2"/>
</dbReference>
<evidence type="ECO:0000256" key="2">
    <source>
        <dbReference type="ARBA" id="ARBA00004586"/>
    </source>
</evidence>
<dbReference type="Proteomes" id="UP000095281">
    <property type="component" value="Unplaced"/>
</dbReference>
<dbReference type="InterPro" id="IPR002402">
    <property type="entry name" value="Cyt_P450_E_grp-II"/>
</dbReference>
<keyword evidence="5" id="KW-0479">Metal-binding</keyword>
<keyword evidence="4" id="KW-0349">Heme</keyword>
<evidence type="ECO:0000256" key="5">
    <source>
        <dbReference type="ARBA" id="ARBA00022723"/>
    </source>
</evidence>
<evidence type="ECO:0000256" key="9">
    <source>
        <dbReference type="ARBA" id="ARBA00023033"/>
    </source>
</evidence>
<evidence type="ECO:0000256" key="10">
    <source>
        <dbReference type="ARBA" id="ARBA00023136"/>
    </source>
</evidence>
<keyword evidence="8" id="KW-0408">Iron</keyword>
<dbReference type="GO" id="GO:0016705">
    <property type="term" value="F:oxidoreductase activity, acting on paired donors, with incorporation or reduction of molecular oxygen"/>
    <property type="evidence" value="ECO:0007669"/>
    <property type="project" value="InterPro"/>
</dbReference>
<sequence>MAFPGILIITIIFAWFSVWFLKKYGRIKYLIDKIQGPTPIPILGNIHQFRLNPDEFFEQAQGVAYMFKEQPGLRMARIWLGPLPFVLIYGAEECEPILSSNKVLLKLYQYSFLSAWIGDGLLISKPNKWRPRRKLLTPTFHYDILKDFMPVYNRHARTLCSQFDKLIGSKDFNDIFHTISLCTLDIICEASLGVNIDAQRTNTDYLNAAILARKQMMDKAGGIQKMLAKKAEESDGGIRLALLDLMLDMHSRNEIDLEGIQEEVDTFTFEGHDTTSAALNWFVHSMGHNPTVQAKLQQELDEILGPDLDRDIAYDDFAEIKIC</sequence>
<evidence type="ECO:0000256" key="7">
    <source>
        <dbReference type="ARBA" id="ARBA00023002"/>
    </source>
</evidence>
<accession>A0A1I8BEX5</accession>
<dbReference type="Gene3D" id="1.10.630.10">
    <property type="entry name" value="Cytochrome P450"/>
    <property type="match status" value="1"/>
</dbReference>
<protein>
    <submittedName>
        <fullName evidence="13">Cytochrome P450</fullName>
    </submittedName>
</protein>
<evidence type="ECO:0000256" key="11">
    <source>
        <dbReference type="SAM" id="Phobius"/>
    </source>
</evidence>
<comment type="similarity">
    <text evidence="3">Belongs to the cytochrome P450 family.</text>
</comment>
<dbReference type="GO" id="GO:0004497">
    <property type="term" value="F:monooxygenase activity"/>
    <property type="evidence" value="ECO:0007669"/>
    <property type="project" value="UniProtKB-KW"/>
</dbReference>
<dbReference type="SUPFAM" id="SSF48264">
    <property type="entry name" value="Cytochrome P450"/>
    <property type="match status" value="1"/>
</dbReference>
<dbReference type="PANTHER" id="PTHR24291">
    <property type="entry name" value="CYTOCHROME P450 FAMILY 4"/>
    <property type="match status" value="1"/>
</dbReference>
<dbReference type="InterPro" id="IPR050196">
    <property type="entry name" value="Cytochrome_P450_Monoox"/>
</dbReference>
<reference evidence="13" key="1">
    <citation type="submission" date="2016-11" db="UniProtKB">
        <authorList>
            <consortium name="WormBaseParasite"/>
        </authorList>
    </citation>
    <scope>IDENTIFICATION</scope>
</reference>
<keyword evidence="7" id="KW-0560">Oxidoreductase</keyword>
<keyword evidence="11" id="KW-1133">Transmembrane helix</keyword>
<dbReference type="GO" id="GO:0020037">
    <property type="term" value="F:heme binding"/>
    <property type="evidence" value="ECO:0007669"/>
    <property type="project" value="InterPro"/>
</dbReference>
<feature type="transmembrane region" description="Helical" evidence="11">
    <location>
        <begin position="6"/>
        <end position="21"/>
    </location>
</feature>
<evidence type="ECO:0000313" key="13">
    <source>
        <dbReference type="WBParaSite" id="MhA1_Contig2062.frz3.gene3"/>
    </source>
</evidence>
<dbReference type="OMA" id="ARPRIMA"/>
<evidence type="ECO:0000256" key="3">
    <source>
        <dbReference type="ARBA" id="ARBA00010617"/>
    </source>
</evidence>
<keyword evidence="6" id="KW-0256">Endoplasmic reticulum</keyword>
<dbReference type="AlphaFoldDB" id="A0A1I8BEX5"/>
<comment type="subcellular location">
    <subcellularLocation>
        <location evidence="2">Endoplasmic reticulum membrane</location>
    </subcellularLocation>
</comment>
<dbReference type="InterPro" id="IPR036396">
    <property type="entry name" value="Cyt_P450_sf"/>
</dbReference>
<evidence type="ECO:0000256" key="1">
    <source>
        <dbReference type="ARBA" id="ARBA00001971"/>
    </source>
</evidence>
<keyword evidence="10 11" id="KW-0472">Membrane</keyword>
<evidence type="ECO:0000313" key="12">
    <source>
        <dbReference type="Proteomes" id="UP000095281"/>
    </source>
</evidence>
<dbReference type="InterPro" id="IPR001128">
    <property type="entry name" value="Cyt_P450"/>
</dbReference>
<dbReference type="WBParaSite" id="MhA1_Contig2062.frz3.gene3">
    <property type="protein sequence ID" value="MhA1_Contig2062.frz3.gene3"/>
    <property type="gene ID" value="MhA1_Contig2062.frz3.gene3"/>
</dbReference>
<dbReference type="GO" id="GO:0005789">
    <property type="term" value="C:endoplasmic reticulum membrane"/>
    <property type="evidence" value="ECO:0007669"/>
    <property type="project" value="UniProtKB-SubCell"/>
</dbReference>
<dbReference type="PANTHER" id="PTHR24291:SF189">
    <property type="entry name" value="CYTOCHROME P450 4C3-RELATED"/>
    <property type="match status" value="1"/>
</dbReference>
<dbReference type="PRINTS" id="PR00464">
    <property type="entry name" value="EP450II"/>
</dbReference>
<comment type="cofactor">
    <cofactor evidence="1">
        <name>heme</name>
        <dbReference type="ChEBI" id="CHEBI:30413"/>
    </cofactor>
</comment>
<keyword evidence="11" id="KW-0812">Transmembrane</keyword>
<dbReference type="GO" id="GO:0005506">
    <property type="term" value="F:iron ion binding"/>
    <property type="evidence" value="ECO:0007669"/>
    <property type="project" value="InterPro"/>
</dbReference>
<evidence type="ECO:0000256" key="6">
    <source>
        <dbReference type="ARBA" id="ARBA00022824"/>
    </source>
</evidence>
<keyword evidence="12" id="KW-1185">Reference proteome</keyword>
<evidence type="ECO:0000256" key="8">
    <source>
        <dbReference type="ARBA" id="ARBA00023004"/>
    </source>
</evidence>
<name>A0A1I8BEX5_MELHA</name>